<evidence type="ECO:0000256" key="1">
    <source>
        <dbReference type="SAM" id="MobiDB-lite"/>
    </source>
</evidence>
<gene>
    <name evidence="2" type="ORF">Tci_494766</name>
</gene>
<protein>
    <submittedName>
        <fullName evidence="2">Uncharacterized protein</fullName>
    </submittedName>
</protein>
<evidence type="ECO:0000313" key="2">
    <source>
        <dbReference type="EMBL" id="GEZ22793.1"/>
    </source>
</evidence>
<accession>A0A699I7K8</accession>
<dbReference type="EMBL" id="BKCJ010254617">
    <property type="protein sequence ID" value="GEZ22793.1"/>
    <property type="molecule type" value="Genomic_DNA"/>
</dbReference>
<reference evidence="2" key="1">
    <citation type="journal article" date="2019" name="Sci. Rep.">
        <title>Draft genome of Tanacetum cinerariifolium, the natural source of mosquito coil.</title>
        <authorList>
            <person name="Yamashiro T."/>
            <person name="Shiraishi A."/>
            <person name="Satake H."/>
            <person name="Nakayama K."/>
        </authorList>
    </citation>
    <scope>NUCLEOTIDE SEQUENCE</scope>
</reference>
<sequence length="529" mass="60517">MTKTINGEAQIHARVDGKEIIITESFVRRDLRLAYEKEHVVDKAVYKELDDRLVRAATIASSLEVEQPVTKTTQALEITSLKRRVKKLKKKQRSRTHKLKRLYKVGLIARVDYSKDDQSLGKDASKQGRKIYDTDVDEDITLVNDQDDAEMFDVNDLHGEEVFVEKKLADKEVNDEVQKVVEDINTAKLIVDAAQVSATGEANAASIATTVSAAATITTDEITLAQALVKIKTSKPKAKGIILQEPSKSTTTTTTKTIYSKNSQDKGKAIMIEEPVKLKKKDQIRLDEEAALKLQAEWDDIQAKIDADYQMAERLQAEEQQELTDAKKTTLFMQLLEKRRNSKRAGEELTQDSSKKQKVDDDKETTELKELMEIIPDKEEVVIDVIPLAVKSLKIVDKKIHKEGKKSYYQIIRADGKSKMYMVFNRMLKKFDRKYLKGLYNLVKAKYGSTRPVKDLDMLLWGDLKTMFEPHVEDQVWKKQHGYRVLEQKLYDSCGVHSLRMQSVHIYMLVKKKYPLTAPTLTDMLNKKF</sequence>
<name>A0A699I7K8_TANCI</name>
<proteinExistence type="predicted"/>
<dbReference type="AlphaFoldDB" id="A0A699I7K8"/>
<organism evidence="2">
    <name type="scientific">Tanacetum cinerariifolium</name>
    <name type="common">Dalmatian daisy</name>
    <name type="synonym">Chrysanthemum cinerariifolium</name>
    <dbReference type="NCBI Taxonomy" id="118510"/>
    <lineage>
        <taxon>Eukaryota</taxon>
        <taxon>Viridiplantae</taxon>
        <taxon>Streptophyta</taxon>
        <taxon>Embryophyta</taxon>
        <taxon>Tracheophyta</taxon>
        <taxon>Spermatophyta</taxon>
        <taxon>Magnoliopsida</taxon>
        <taxon>eudicotyledons</taxon>
        <taxon>Gunneridae</taxon>
        <taxon>Pentapetalae</taxon>
        <taxon>asterids</taxon>
        <taxon>campanulids</taxon>
        <taxon>Asterales</taxon>
        <taxon>Asteraceae</taxon>
        <taxon>Asteroideae</taxon>
        <taxon>Anthemideae</taxon>
        <taxon>Anthemidinae</taxon>
        <taxon>Tanacetum</taxon>
    </lineage>
</organism>
<feature type="region of interest" description="Disordered" evidence="1">
    <location>
        <begin position="342"/>
        <end position="362"/>
    </location>
</feature>
<comment type="caution">
    <text evidence="2">The sequence shown here is derived from an EMBL/GenBank/DDBJ whole genome shotgun (WGS) entry which is preliminary data.</text>
</comment>